<proteinExistence type="predicted"/>
<protein>
    <submittedName>
        <fullName evidence="2">Uncharacterized protein</fullName>
    </submittedName>
</protein>
<accession>A0AAN7HGW6</accession>
<dbReference type="EMBL" id="MU860010">
    <property type="protein sequence ID" value="KAK4242313.1"/>
    <property type="molecule type" value="Genomic_DNA"/>
</dbReference>
<feature type="compositionally biased region" description="Polar residues" evidence="1">
    <location>
        <begin position="27"/>
        <end position="43"/>
    </location>
</feature>
<reference evidence="2" key="1">
    <citation type="journal article" date="2023" name="Mol. Phylogenet. Evol.">
        <title>Genome-scale phylogeny and comparative genomics of the fungal order Sordariales.</title>
        <authorList>
            <person name="Hensen N."/>
            <person name="Bonometti L."/>
            <person name="Westerberg I."/>
            <person name="Brannstrom I.O."/>
            <person name="Guillou S."/>
            <person name="Cros-Aarteil S."/>
            <person name="Calhoun S."/>
            <person name="Haridas S."/>
            <person name="Kuo A."/>
            <person name="Mondo S."/>
            <person name="Pangilinan J."/>
            <person name="Riley R."/>
            <person name="LaButti K."/>
            <person name="Andreopoulos B."/>
            <person name="Lipzen A."/>
            <person name="Chen C."/>
            <person name="Yan M."/>
            <person name="Daum C."/>
            <person name="Ng V."/>
            <person name="Clum A."/>
            <person name="Steindorff A."/>
            <person name="Ohm R.A."/>
            <person name="Martin F."/>
            <person name="Silar P."/>
            <person name="Natvig D.O."/>
            <person name="Lalanne C."/>
            <person name="Gautier V."/>
            <person name="Ament-Velasquez S.L."/>
            <person name="Kruys A."/>
            <person name="Hutchinson M.I."/>
            <person name="Powell A.J."/>
            <person name="Barry K."/>
            <person name="Miller A.N."/>
            <person name="Grigoriev I.V."/>
            <person name="Debuchy R."/>
            <person name="Gladieux P."/>
            <person name="Hiltunen Thoren M."/>
            <person name="Johannesson H."/>
        </authorList>
    </citation>
    <scope>NUCLEOTIDE SEQUENCE</scope>
    <source>
        <strain evidence="2">CBS 532.94</strain>
    </source>
</reference>
<feature type="compositionally biased region" description="Basic and acidic residues" evidence="1">
    <location>
        <begin position="55"/>
        <end position="67"/>
    </location>
</feature>
<name>A0AAN7HGW6_9PEZI</name>
<feature type="region of interest" description="Disordered" evidence="1">
    <location>
        <begin position="1"/>
        <end position="114"/>
    </location>
</feature>
<evidence type="ECO:0000313" key="2">
    <source>
        <dbReference type="EMBL" id="KAK4242313.1"/>
    </source>
</evidence>
<evidence type="ECO:0000313" key="3">
    <source>
        <dbReference type="Proteomes" id="UP001303760"/>
    </source>
</evidence>
<organism evidence="2 3">
    <name type="scientific">Achaetomium macrosporum</name>
    <dbReference type="NCBI Taxonomy" id="79813"/>
    <lineage>
        <taxon>Eukaryota</taxon>
        <taxon>Fungi</taxon>
        <taxon>Dikarya</taxon>
        <taxon>Ascomycota</taxon>
        <taxon>Pezizomycotina</taxon>
        <taxon>Sordariomycetes</taxon>
        <taxon>Sordariomycetidae</taxon>
        <taxon>Sordariales</taxon>
        <taxon>Chaetomiaceae</taxon>
        <taxon>Achaetomium</taxon>
    </lineage>
</organism>
<evidence type="ECO:0000256" key="1">
    <source>
        <dbReference type="SAM" id="MobiDB-lite"/>
    </source>
</evidence>
<reference evidence="2" key="2">
    <citation type="submission" date="2023-05" db="EMBL/GenBank/DDBJ databases">
        <authorList>
            <consortium name="Lawrence Berkeley National Laboratory"/>
            <person name="Steindorff A."/>
            <person name="Hensen N."/>
            <person name="Bonometti L."/>
            <person name="Westerberg I."/>
            <person name="Brannstrom I.O."/>
            <person name="Guillou S."/>
            <person name="Cros-Aarteil S."/>
            <person name="Calhoun S."/>
            <person name="Haridas S."/>
            <person name="Kuo A."/>
            <person name="Mondo S."/>
            <person name="Pangilinan J."/>
            <person name="Riley R."/>
            <person name="Labutti K."/>
            <person name="Andreopoulos B."/>
            <person name="Lipzen A."/>
            <person name="Chen C."/>
            <person name="Yanf M."/>
            <person name="Daum C."/>
            <person name="Ng V."/>
            <person name="Clum A."/>
            <person name="Ohm R."/>
            <person name="Martin F."/>
            <person name="Silar P."/>
            <person name="Natvig D."/>
            <person name="Lalanne C."/>
            <person name="Gautier V."/>
            <person name="Ament-Velasquez S.L."/>
            <person name="Kruys A."/>
            <person name="Hutchinson M.I."/>
            <person name="Powell A.J."/>
            <person name="Barry K."/>
            <person name="Miller A.N."/>
            <person name="Grigoriev I.V."/>
            <person name="Debuchy R."/>
            <person name="Gladieux P."/>
            <person name="Thoren M.H."/>
            <person name="Johannesson H."/>
        </authorList>
    </citation>
    <scope>NUCLEOTIDE SEQUENCE</scope>
    <source>
        <strain evidence="2">CBS 532.94</strain>
    </source>
</reference>
<dbReference type="AlphaFoldDB" id="A0AAN7HGW6"/>
<keyword evidence="3" id="KW-1185">Reference proteome</keyword>
<comment type="caution">
    <text evidence="2">The sequence shown here is derived from an EMBL/GenBank/DDBJ whole genome shotgun (WGS) entry which is preliminary data.</text>
</comment>
<gene>
    <name evidence="2" type="ORF">C8A03DRAFT_29576</name>
</gene>
<dbReference type="Proteomes" id="UP001303760">
    <property type="component" value="Unassembled WGS sequence"/>
</dbReference>
<sequence length="114" mass="11603">MAFNELPLGTAPTDNQAAHSSADAGSMASNAPGTAQVMNTAPQTGDAAAASRGSGIDRARKGRRGEEYGVPGNQATGPTPVDKNKLMDDMFGPAPHRTSAGPPPVDKNKFQVNG</sequence>